<accession>A0A0A9BFQ1</accession>
<proteinExistence type="predicted"/>
<protein>
    <submittedName>
        <fullName evidence="1">Uncharacterized protein</fullName>
    </submittedName>
</protein>
<sequence length="90" mass="10236">MLMEKGIEFVPVAVMVVRIRIVLGTTEGAYFRTPVMNICFCSFLGEWIKRLNSLLIARLKSASLILQCNCGIELQSWLIFTGISFFFDPK</sequence>
<dbReference type="AlphaFoldDB" id="A0A0A9BFQ1"/>
<dbReference type="EMBL" id="GBRH01235749">
    <property type="protein sequence ID" value="JAD62146.1"/>
    <property type="molecule type" value="Transcribed_RNA"/>
</dbReference>
<name>A0A0A9BFQ1_ARUDO</name>
<organism evidence="1">
    <name type="scientific">Arundo donax</name>
    <name type="common">Giant reed</name>
    <name type="synonym">Donax arundinaceus</name>
    <dbReference type="NCBI Taxonomy" id="35708"/>
    <lineage>
        <taxon>Eukaryota</taxon>
        <taxon>Viridiplantae</taxon>
        <taxon>Streptophyta</taxon>
        <taxon>Embryophyta</taxon>
        <taxon>Tracheophyta</taxon>
        <taxon>Spermatophyta</taxon>
        <taxon>Magnoliopsida</taxon>
        <taxon>Liliopsida</taxon>
        <taxon>Poales</taxon>
        <taxon>Poaceae</taxon>
        <taxon>PACMAD clade</taxon>
        <taxon>Arundinoideae</taxon>
        <taxon>Arundineae</taxon>
        <taxon>Arundo</taxon>
    </lineage>
</organism>
<evidence type="ECO:0000313" key="1">
    <source>
        <dbReference type="EMBL" id="JAD62146.1"/>
    </source>
</evidence>
<reference evidence="1" key="2">
    <citation type="journal article" date="2015" name="Data Brief">
        <title>Shoot transcriptome of the giant reed, Arundo donax.</title>
        <authorList>
            <person name="Barrero R.A."/>
            <person name="Guerrero F.D."/>
            <person name="Moolhuijzen P."/>
            <person name="Goolsby J.A."/>
            <person name="Tidwell J."/>
            <person name="Bellgard S.E."/>
            <person name="Bellgard M.I."/>
        </authorList>
    </citation>
    <scope>NUCLEOTIDE SEQUENCE</scope>
    <source>
        <tissue evidence="1">Shoot tissue taken approximately 20 cm above the soil surface</tissue>
    </source>
</reference>
<reference evidence="1" key="1">
    <citation type="submission" date="2014-09" db="EMBL/GenBank/DDBJ databases">
        <authorList>
            <person name="Magalhaes I.L.F."/>
            <person name="Oliveira U."/>
            <person name="Santos F.R."/>
            <person name="Vidigal T.H.D.A."/>
            <person name="Brescovit A.D."/>
            <person name="Santos A.J."/>
        </authorList>
    </citation>
    <scope>NUCLEOTIDE SEQUENCE</scope>
    <source>
        <tissue evidence="1">Shoot tissue taken approximately 20 cm above the soil surface</tissue>
    </source>
</reference>